<dbReference type="AlphaFoldDB" id="A0A9P7AKA9"/>
<accession>A0A9P7AKA9</accession>
<dbReference type="Proteomes" id="UP000719766">
    <property type="component" value="Unassembled WGS sequence"/>
</dbReference>
<reference evidence="1" key="1">
    <citation type="journal article" date="2020" name="New Phytol.">
        <title>Comparative genomics reveals dynamic genome evolution in host specialist ectomycorrhizal fungi.</title>
        <authorList>
            <person name="Lofgren L.A."/>
            <person name="Nguyen N.H."/>
            <person name="Vilgalys R."/>
            <person name="Ruytinx J."/>
            <person name="Liao H.L."/>
            <person name="Branco S."/>
            <person name="Kuo A."/>
            <person name="LaButti K."/>
            <person name="Lipzen A."/>
            <person name="Andreopoulos W."/>
            <person name="Pangilinan J."/>
            <person name="Riley R."/>
            <person name="Hundley H."/>
            <person name="Na H."/>
            <person name="Barry K."/>
            <person name="Grigoriev I.V."/>
            <person name="Stajich J.E."/>
            <person name="Kennedy P.G."/>
        </authorList>
    </citation>
    <scope>NUCLEOTIDE SEQUENCE</scope>
    <source>
        <strain evidence="1">S12</strain>
    </source>
</reference>
<feature type="non-terminal residue" evidence="1">
    <location>
        <position position="1"/>
    </location>
</feature>
<dbReference type="EMBL" id="JABBWE010000044">
    <property type="protein sequence ID" value="KAG1791171.1"/>
    <property type="molecule type" value="Genomic_DNA"/>
</dbReference>
<evidence type="ECO:0000313" key="2">
    <source>
        <dbReference type="Proteomes" id="UP000719766"/>
    </source>
</evidence>
<comment type="caution">
    <text evidence="1">The sequence shown here is derived from an EMBL/GenBank/DDBJ whole genome shotgun (WGS) entry which is preliminary data.</text>
</comment>
<gene>
    <name evidence="1" type="ORF">HD556DRAFT_1241038</name>
</gene>
<sequence length="110" mass="12356">QPVLQRTCRQNGRHMNVPAQWTHGKDMATTSNATADGLISSMAASHTDSRMYNDERWIESISSQVVEARNSLNNSLQSVVRRCRVLSAKEVGGNFLLMINQIQLLVETQR</sequence>
<name>A0A9P7AKA9_9AGAM</name>
<protein>
    <submittedName>
        <fullName evidence="1">Uncharacterized protein</fullName>
    </submittedName>
</protein>
<dbReference type="RefSeq" id="XP_041158056.1">
    <property type="nucleotide sequence ID" value="XM_041298155.1"/>
</dbReference>
<dbReference type="GeneID" id="64591919"/>
<evidence type="ECO:0000313" key="1">
    <source>
        <dbReference type="EMBL" id="KAG1791171.1"/>
    </source>
</evidence>
<organism evidence="1 2">
    <name type="scientific">Suillus plorans</name>
    <dbReference type="NCBI Taxonomy" id="116603"/>
    <lineage>
        <taxon>Eukaryota</taxon>
        <taxon>Fungi</taxon>
        <taxon>Dikarya</taxon>
        <taxon>Basidiomycota</taxon>
        <taxon>Agaricomycotina</taxon>
        <taxon>Agaricomycetes</taxon>
        <taxon>Agaricomycetidae</taxon>
        <taxon>Boletales</taxon>
        <taxon>Suillineae</taxon>
        <taxon>Suillaceae</taxon>
        <taxon>Suillus</taxon>
    </lineage>
</organism>
<dbReference type="OrthoDB" id="2690740at2759"/>
<keyword evidence="2" id="KW-1185">Reference proteome</keyword>
<proteinExistence type="predicted"/>